<reference evidence="2" key="1">
    <citation type="submission" date="2018-06" db="EMBL/GenBank/DDBJ databases">
        <authorList>
            <person name="Zhirakovskaya E."/>
        </authorList>
    </citation>
    <scope>NUCLEOTIDE SEQUENCE</scope>
</reference>
<gene>
    <name evidence="2" type="ORF">MNBD_GAMMA13-1871</name>
</gene>
<proteinExistence type="predicted"/>
<evidence type="ECO:0000256" key="1">
    <source>
        <dbReference type="SAM" id="MobiDB-lite"/>
    </source>
</evidence>
<dbReference type="AlphaFoldDB" id="A0A3B0Y4X1"/>
<protein>
    <submittedName>
        <fullName evidence="2">Uncharacterized protein</fullName>
    </submittedName>
</protein>
<sequence length="192" mass="21628">MTDWNALDDSLEAATKWLESPELTTTQMRNGELENLIGFAQLYVETKNPIYAWEAFLWLQEPRLMPDWILMFIGDQGGAISQLANDKSITPVQALNKLPVKLGLKGRGNAFSNYQKDQKQADVTFDLDRLEAGGFAPGNAHYLIAKAIGKKSDNTPAAYQKKTHKNWDAQQKIIDKTNSEELPESKKSKKRT</sequence>
<evidence type="ECO:0000313" key="2">
    <source>
        <dbReference type="EMBL" id="VAW71463.1"/>
    </source>
</evidence>
<feature type="compositionally biased region" description="Basic and acidic residues" evidence="1">
    <location>
        <begin position="173"/>
        <end position="186"/>
    </location>
</feature>
<feature type="region of interest" description="Disordered" evidence="1">
    <location>
        <begin position="155"/>
        <end position="192"/>
    </location>
</feature>
<accession>A0A3B0Y4X1</accession>
<name>A0A3B0Y4X1_9ZZZZ</name>
<organism evidence="2">
    <name type="scientific">hydrothermal vent metagenome</name>
    <dbReference type="NCBI Taxonomy" id="652676"/>
    <lineage>
        <taxon>unclassified sequences</taxon>
        <taxon>metagenomes</taxon>
        <taxon>ecological metagenomes</taxon>
    </lineage>
</organism>
<dbReference type="EMBL" id="UOFK01000002">
    <property type="protein sequence ID" value="VAW71463.1"/>
    <property type="molecule type" value="Genomic_DNA"/>
</dbReference>